<evidence type="ECO:0000313" key="3">
    <source>
        <dbReference type="Proteomes" id="UP001277761"/>
    </source>
</evidence>
<dbReference type="SUPFAM" id="SSF51905">
    <property type="entry name" value="FAD/NAD(P)-binding domain"/>
    <property type="match status" value="1"/>
</dbReference>
<proteinExistence type="predicted"/>
<evidence type="ECO:0000259" key="1">
    <source>
        <dbReference type="Pfam" id="PF01266"/>
    </source>
</evidence>
<keyword evidence="2" id="KW-0560">Oxidoreductase</keyword>
<evidence type="ECO:0000313" key="2">
    <source>
        <dbReference type="EMBL" id="MDX8153836.1"/>
    </source>
</evidence>
<sequence>MPATRPVSGWFAAAGDAMPAPRPPLDGDATVDVCIVGGGYTGLWTAYELRRADPSLDVLVVEREVCGFGASGRNGGWVQGHLAGDPRTWRRRGGPAGAAALERAIGATVDEVGAVVTREGIACDWHAGGTLMVAQTEAEERRLRTLVAGANAHRDLPEGEGWLDAEGLAARVRVRGGRRAWWSPLCARVQPAALARGLAAAVERAGARIVEGTTALELRPAPRGRATAGGRDGHPASVVTDHGTVRARWVVRATEGYTAGLPGSRRALAPIGSTMILTEPLGADRWAAIGWDGAETILDGGLLYHYLQRTADGRIAIGGRGVPYRWGSSSAREDAPPAATIAGIEAGLGRLFGDAVAGVGTAAAWHGVLGVPRDWSPGVSADPATGIAWAGGYVGEGVAASNLAGRTLADLLRGERTALTALPWVVPPGRRPRRWEPEPLRWLGIRGVHAFLGAAQEVERRRGRPTRLSDLALALSGH</sequence>
<dbReference type="Proteomes" id="UP001277761">
    <property type="component" value="Unassembled WGS sequence"/>
</dbReference>
<dbReference type="Gene3D" id="3.30.9.10">
    <property type="entry name" value="D-Amino Acid Oxidase, subunit A, domain 2"/>
    <property type="match status" value="1"/>
</dbReference>
<keyword evidence="3" id="KW-1185">Reference proteome</keyword>
<dbReference type="RefSeq" id="WP_319955985.1">
    <property type="nucleotide sequence ID" value="NZ_JAXAVX010000022.1"/>
</dbReference>
<dbReference type="GO" id="GO:0016491">
    <property type="term" value="F:oxidoreductase activity"/>
    <property type="evidence" value="ECO:0007669"/>
    <property type="project" value="UniProtKB-KW"/>
</dbReference>
<dbReference type="EMBL" id="JAXAVX010000022">
    <property type="protein sequence ID" value="MDX8153836.1"/>
    <property type="molecule type" value="Genomic_DNA"/>
</dbReference>
<reference evidence="2 3" key="1">
    <citation type="submission" date="2023-11" db="EMBL/GenBank/DDBJ databases">
        <authorList>
            <person name="Xu M."/>
            <person name="Jiang T."/>
        </authorList>
    </citation>
    <scope>NUCLEOTIDE SEQUENCE [LARGE SCALE GENOMIC DNA]</scope>
    <source>
        <strain evidence="2 3">SD</strain>
    </source>
</reference>
<protein>
    <submittedName>
        <fullName evidence="2">FAD-binding oxidoreductase</fullName>
        <ecNumber evidence="2">1.-.-.-</ecNumber>
    </submittedName>
</protein>
<gene>
    <name evidence="2" type="ORF">SK069_19720</name>
</gene>
<name>A0ABU4VPQ4_9ACTN</name>
<feature type="domain" description="FAD dependent oxidoreductase" evidence="1">
    <location>
        <begin position="32"/>
        <end position="411"/>
    </location>
</feature>
<dbReference type="Pfam" id="PF01266">
    <property type="entry name" value="DAO"/>
    <property type="match status" value="1"/>
</dbReference>
<dbReference type="PANTHER" id="PTHR13847">
    <property type="entry name" value="SARCOSINE DEHYDROGENASE-RELATED"/>
    <property type="match status" value="1"/>
</dbReference>
<dbReference type="InterPro" id="IPR006076">
    <property type="entry name" value="FAD-dep_OxRdtase"/>
</dbReference>
<organism evidence="2 3">
    <name type="scientific">Patulibacter brassicae</name>
    <dbReference type="NCBI Taxonomy" id="1705717"/>
    <lineage>
        <taxon>Bacteria</taxon>
        <taxon>Bacillati</taxon>
        <taxon>Actinomycetota</taxon>
        <taxon>Thermoleophilia</taxon>
        <taxon>Solirubrobacterales</taxon>
        <taxon>Patulibacteraceae</taxon>
        <taxon>Patulibacter</taxon>
    </lineage>
</organism>
<dbReference type="Gene3D" id="3.50.50.60">
    <property type="entry name" value="FAD/NAD(P)-binding domain"/>
    <property type="match status" value="1"/>
</dbReference>
<comment type="caution">
    <text evidence="2">The sequence shown here is derived from an EMBL/GenBank/DDBJ whole genome shotgun (WGS) entry which is preliminary data.</text>
</comment>
<dbReference type="EC" id="1.-.-.-" evidence="2"/>
<dbReference type="InterPro" id="IPR036188">
    <property type="entry name" value="FAD/NAD-bd_sf"/>
</dbReference>
<accession>A0ABU4VPQ4</accession>
<dbReference type="PANTHER" id="PTHR13847:SF285">
    <property type="entry name" value="FAD DEPENDENT OXIDOREDUCTASE DOMAIN-CONTAINING PROTEIN"/>
    <property type="match status" value="1"/>
</dbReference>